<feature type="compositionally biased region" description="Basic residues" evidence="1">
    <location>
        <begin position="567"/>
        <end position="576"/>
    </location>
</feature>
<evidence type="ECO:0000313" key="4">
    <source>
        <dbReference type="Proteomes" id="UP000288716"/>
    </source>
</evidence>
<dbReference type="InterPro" id="IPR048064">
    <property type="entry name" value="USF3_bHLH"/>
</dbReference>
<evidence type="ECO:0000256" key="1">
    <source>
        <dbReference type="SAM" id="MobiDB-lite"/>
    </source>
</evidence>
<feature type="compositionally biased region" description="Basic and acidic residues" evidence="1">
    <location>
        <begin position="436"/>
        <end position="465"/>
    </location>
</feature>
<dbReference type="PROSITE" id="PS50888">
    <property type="entry name" value="BHLH"/>
    <property type="match status" value="1"/>
</dbReference>
<dbReference type="InterPro" id="IPR036638">
    <property type="entry name" value="HLH_DNA-bd_sf"/>
</dbReference>
<protein>
    <recommendedName>
        <fullName evidence="2">BHLH domain-containing protein</fullName>
    </recommendedName>
</protein>
<dbReference type="AlphaFoldDB" id="A0A443SNY5"/>
<dbReference type="PANTHER" id="PTHR46970">
    <property type="entry name" value="BASIC HELIX-LOOP-HELIX DOMAIN-CONTAINING PROTEIN USF3"/>
    <property type="match status" value="1"/>
</dbReference>
<feature type="compositionally biased region" description="Low complexity" evidence="1">
    <location>
        <begin position="174"/>
        <end position="184"/>
    </location>
</feature>
<feature type="region of interest" description="Disordered" evidence="1">
    <location>
        <begin position="162"/>
        <end position="197"/>
    </location>
</feature>
<dbReference type="Gene3D" id="4.10.280.10">
    <property type="entry name" value="Helix-loop-helix DNA-binding domain"/>
    <property type="match status" value="1"/>
</dbReference>
<dbReference type="PANTHER" id="PTHR46970:SF1">
    <property type="entry name" value="BASIC HELIX-LOOP-HELIX DOMAIN-CONTAINING PROTEIN USF3"/>
    <property type="match status" value="1"/>
</dbReference>
<feature type="compositionally biased region" description="Polar residues" evidence="1">
    <location>
        <begin position="557"/>
        <end position="566"/>
    </location>
</feature>
<feature type="compositionally biased region" description="Basic and acidic residues" evidence="1">
    <location>
        <begin position="371"/>
        <end position="398"/>
    </location>
</feature>
<dbReference type="STRING" id="299467.A0A443SNY5"/>
<feature type="region of interest" description="Disordered" evidence="1">
    <location>
        <begin position="532"/>
        <end position="576"/>
    </location>
</feature>
<dbReference type="Proteomes" id="UP000288716">
    <property type="component" value="Unassembled WGS sequence"/>
</dbReference>
<reference evidence="3 4" key="1">
    <citation type="journal article" date="2018" name="Gigascience">
        <title>Genomes of trombidid mites reveal novel predicted allergens and laterally-transferred genes associated with secondary metabolism.</title>
        <authorList>
            <person name="Dong X."/>
            <person name="Chaisiri K."/>
            <person name="Xia D."/>
            <person name="Armstrong S.D."/>
            <person name="Fang Y."/>
            <person name="Donnelly M.J."/>
            <person name="Kadowaki T."/>
            <person name="McGarry J.W."/>
            <person name="Darby A.C."/>
            <person name="Makepeace B.L."/>
        </authorList>
    </citation>
    <scope>NUCLEOTIDE SEQUENCE [LARGE SCALE GENOMIC DNA]</scope>
    <source>
        <strain evidence="3">UoL-UT</strain>
    </source>
</reference>
<dbReference type="GO" id="GO:0046983">
    <property type="term" value="F:protein dimerization activity"/>
    <property type="evidence" value="ECO:0007669"/>
    <property type="project" value="InterPro"/>
</dbReference>
<dbReference type="CDD" id="cd18910">
    <property type="entry name" value="bHLHzip_USF3"/>
    <property type="match status" value="1"/>
</dbReference>
<comment type="caution">
    <text evidence="3">The sequence shown here is derived from an EMBL/GenBank/DDBJ whole genome shotgun (WGS) entry which is preliminary data.</text>
</comment>
<dbReference type="InterPro" id="IPR053252">
    <property type="entry name" value="EMT_regulator"/>
</dbReference>
<evidence type="ECO:0000313" key="3">
    <source>
        <dbReference type="EMBL" id="RWS29236.1"/>
    </source>
</evidence>
<dbReference type="EMBL" id="NCKV01001007">
    <property type="protein sequence ID" value="RWS29236.1"/>
    <property type="molecule type" value="Genomic_DNA"/>
</dbReference>
<proteinExistence type="predicted"/>
<dbReference type="InterPro" id="IPR011598">
    <property type="entry name" value="bHLH_dom"/>
</dbReference>
<feature type="compositionally biased region" description="Polar residues" evidence="1">
    <location>
        <begin position="416"/>
        <end position="435"/>
    </location>
</feature>
<keyword evidence="4" id="KW-1185">Reference proteome</keyword>
<gene>
    <name evidence="3" type="ORF">B4U80_12737</name>
</gene>
<feature type="region of interest" description="Disordered" evidence="1">
    <location>
        <begin position="1"/>
        <end position="29"/>
    </location>
</feature>
<dbReference type="SMART" id="SM00353">
    <property type="entry name" value="HLH"/>
    <property type="match status" value="1"/>
</dbReference>
<sequence>MSPSKKNVENDVKAEKDAKDKQLSSSVTHRIRDEVQRKIHNGVEKKRKDKINTWINKIGELLPLQDPKKDSKNGILERTYNYIIHLKETNEKLMLGHVSEVQESELQQCRKRVKELEVMISSYYKLLRTAGISACVEHVDLWKHRPTKYSNKISEDQINSLVKNNKDEPDDSSSSESSMNSTKKLTTNEESIKCQPNTSVSTNTVVVNDSTVATVSENKSRNPQIQIRPTSNVQLLPNAVACDNSVTNNLVSGQIIIGHTVLNAPPQPQATALLLPNGQIVSVVSQSQPSLLFSPGTGLVLTSPQVNQLTTVSTNLSPNVSKPTTTTVEIVPASPEPQKAITKKKKTIKRLLKNLSGNKKPVKNENLPSKGDGKCEETKDENTKSEGCTSEKRNKAGTDTELITTESDILAKATESIFSPRSSSKSDETASNANNEKQDDKNVVSEQDTLQKDKLEKNETIRNDELSNNEGPPSKRYKITEALTDSEKSATNIAENSVENDKPETNAKNAIDNNRLMTTENNTEIFADSHRNEENLGGDQDSELPSILGLTEDNVISPDSVNSIHHQATRPQRHNH</sequence>
<name>A0A443SNY5_9ACAR</name>
<dbReference type="SUPFAM" id="SSF47459">
    <property type="entry name" value="HLH, helix-loop-helix DNA-binding domain"/>
    <property type="match status" value="1"/>
</dbReference>
<feature type="domain" description="BHLH" evidence="2">
    <location>
        <begin position="35"/>
        <end position="86"/>
    </location>
</feature>
<evidence type="ECO:0000259" key="2">
    <source>
        <dbReference type="PROSITE" id="PS50888"/>
    </source>
</evidence>
<accession>A0A443SNY5</accession>
<feature type="region of interest" description="Disordered" evidence="1">
    <location>
        <begin position="352"/>
        <end position="507"/>
    </location>
</feature>
<organism evidence="3 4">
    <name type="scientific">Leptotrombidium deliense</name>
    <dbReference type="NCBI Taxonomy" id="299467"/>
    <lineage>
        <taxon>Eukaryota</taxon>
        <taxon>Metazoa</taxon>
        <taxon>Ecdysozoa</taxon>
        <taxon>Arthropoda</taxon>
        <taxon>Chelicerata</taxon>
        <taxon>Arachnida</taxon>
        <taxon>Acari</taxon>
        <taxon>Acariformes</taxon>
        <taxon>Trombidiformes</taxon>
        <taxon>Prostigmata</taxon>
        <taxon>Anystina</taxon>
        <taxon>Parasitengona</taxon>
        <taxon>Trombiculoidea</taxon>
        <taxon>Trombiculidae</taxon>
        <taxon>Leptotrombidium</taxon>
    </lineage>
</organism>
<dbReference type="OrthoDB" id="6516965at2759"/>
<dbReference type="Pfam" id="PF00010">
    <property type="entry name" value="HLH"/>
    <property type="match status" value="1"/>
</dbReference>
<dbReference type="VEuPathDB" id="VectorBase:LDEU002803"/>
<feature type="compositionally biased region" description="Basic and acidic residues" evidence="1">
    <location>
        <begin position="1"/>
        <end position="22"/>
    </location>
</feature>